<dbReference type="InterPro" id="IPR016169">
    <property type="entry name" value="FAD-bd_PCMH_sub2"/>
</dbReference>
<accession>A0AA49Q7G9</accession>
<proteinExistence type="predicted"/>
<dbReference type="Pfam" id="PF01565">
    <property type="entry name" value="FAD_binding_4"/>
    <property type="match status" value="1"/>
</dbReference>
<dbReference type="InterPro" id="IPR006094">
    <property type="entry name" value="Oxid_FAD_bind_N"/>
</dbReference>
<sequence>MSLAREALHPHRVEDVADIVRDAVGGLRIRGAGSWMHVGAPVVAAHELRLDAFRGVRHYTPGDLTISVGAGTTLAEIDAATAAHGQWCPLLPWGDDRGSVGAAIATATGGPFAEALGRPRDLVLGLECVDGRGRIVRAGGRVVKNVAGFDLTRLMVGSWGTLAVITEVHLRLRARPSADVTLLVEGATTTAMRAFQHGALPPLAALPLGEATARTLGHPGPGAWLLRLGGNAPQVAAARQALARIGACIELGARSWDVVRHDQAPPPATHWTWTPLMKRVREAFDPRGVLNPGLLGEAA</sequence>
<evidence type="ECO:0000256" key="2">
    <source>
        <dbReference type="ARBA" id="ARBA00022827"/>
    </source>
</evidence>
<dbReference type="GO" id="GO:0003824">
    <property type="term" value="F:catalytic activity"/>
    <property type="evidence" value="ECO:0007669"/>
    <property type="project" value="InterPro"/>
</dbReference>
<dbReference type="SUPFAM" id="SSF55103">
    <property type="entry name" value="FAD-linked oxidases, C-terminal domain"/>
    <property type="match status" value="1"/>
</dbReference>
<keyword evidence="1" id="KW-0285">Flavoprotein</keyword>
<dbReference type="InterPro" id="IPR036318">
    <property type="entry name" value="FAD-bd_PCMH-like_sf"/>
</dbReference>
<evidence type="ECO:0000256" key="1">
    <source>
        <dbReference type="ARBA" id="ARBA00022630"/>
    </source>
</evidence>
<dbReference type="GO" id="GO:0071949">
    <property type="term" value="F:FAD binding"/>
    <property type="evidence" value="ECO:0007669"/>
    <property type="project" value="InterPro"/>
</dbReference>
<name>A0AA49Q4E4_9BACT</name>
<dbReference type="PANTHER" id="PTHR11748">
    <property type="entry name" value="D-LACTATE DEHYDROGENASE"/>
    <property type="match status" value="1"/>
</dbReference>
<dbReference type="RefSeq" id="WP_367886862.1">
    <property type="nucleotide sequence ID" value="NZ_CP130612.1"/>
</dbReference>
<dbReference type="Gene3D" id="3.30.465.10">
    <property type="match status" value="1"/>
</dbReference>
<dbReference type="PANTHER" id="PTHR11748:SF103">
    <property type="entry name" value="GLYCOLATE OXIDASE SUBUNIT GLCE"/>
    <property type="match status" value="1"/>
</dbReference>
<dbReference type="EMBL" id="CP130612">
    <property type="protein sequence ID" value="WKW11160.1"/>
    <property type="molecule type" value="Genomic_DNA"/>
</dbReference>
<evidence type="ECO:0000313" key="5">
    <source>
        <dbReference type="EMBL" id="WKW14070.1"/>
    </source>
</evidence>
<dbReference type="InterPro" id="IPR016166">
    <property type="entry name" value="FAD-bd_PCMH"/>
</dbReference>
<organism evidence="4">
    <name type="scientific">Pseudogemmatithrix spongiicola</name>
    <dbReference type="NCBI Taxonomy" id="3062599"/>
    <lineage>
        <taxon>Bacteria</taxon>
        <taxon>Pseudomonadati</taxon>
        <taxon>Gemmatimonadota</taxon>
        <taxon>Gemmatimonadia</taxon>
        <taxon>Gemmatimonadales</taxon>
        <taxon>Gemmatimonadaceae</taxon>
        <taxon>Pseudogemmatithrix</taxon>
    </lineage>
</organism>
<protein>
    <submittedName>
        <fullName evidence="4">FAD-binding protein</fullName>
    </submittedName>
</protein>
<dbReference type="AlphaFoldDB" id="A0AA49Q4E4"/>
<reference evidence="4" key="1">
    <citation type="submission" date="2023-07" db="EMBL/GenBank/DDBJ databases">
        <authorList>
            <person name="Haufschild T."/>
            <person name="Kallscheuer N."/>
            <person name="Hammer J."/>
            <person name="Kohn T."/>
            <person name="Kabuu M."/>
            <person name="Jogler M."/>
            <person name="Wohfarth N."/>
            <person name="Heuer A."/>
            <person name="Rohde M."/>
            <person name="van Teeseling M.C.F."/>
            <person name="Jogler C."/>
        </authorList>
    </citation>
    <scope>NUCLEOTIDE SEQUENCE</scope>
    <source>
        <strain evidence="4">Strain 138</strain>
        <strain evidence="5">Strain 318</strain>
    </source>
</reference>
<evidence type="ECO:0000259" key="3">
    <source>
        <dbReference type="PROSITE" id="PS51387"/>
    </source>
</evidence>
<gene>
    <name evidence="4" type="ORF">Strain138_000395</name>
    <name evidence="5" type="ORF">Strain318_000395</name>
</gene>
<evidence type="ECO:0000313" key="4">
    <source>
        <dbReference type="EMBL" id="WKW11160.1"/>
    </source>
</evidence>
<keyword evidence="2" id="KW-0274">FAD</keyword>
<keyword evidence="6" id="KW-1185">Reference proteome</keyword>
<dbReference type="Proteomes" id="UP001229955">
    <property type="component" value="Chromosome"/>
</dbReference>
<dbReference type="EMBL" id="CP130613">
    <property type="protein sequence ID" value="WKW14070.1"/>
    <property type="molecule type" value="Genomic_DNA"/>
</dbReference>
<dbReference type="PROSITE" id="PS51387">
    <property type="entry name" value="FAD_PCMH"/>
    <property type="match status" value="1"/>
</dbReference>
<dbReference type="InterPro" id="IPR016164">
    <property type="entry name" value="FAD-linked_Oxase-like_C"/>
</dbReference>
<dbReference type="SUPFAM" id="SSF56176">
    <property type="entry name" value="FAD-binding/transporter-associated domain-like"/>
    <property type="match status" value="1"/>
</dbReference>
<feature type="domain" description="FAD-binding PCMH-type" evidence="3">
    <location>
        <begin position="1"/>
        <end position="175"/>
    </location>
</feature>
<accession>A0AA49Q4E4</accession>
<dbReference type="KEGG" id="pspc:Strain318_000395"/>
<evidence type="ECO:0000313" key="6">
    <source>
        <dbReference type="Proteomes" id="UP001229955"/>
    </source>
</evidence>